<dbReference type="GO" id="GO:0008168">
    <property type="term" value="F:methyltransferase activity"/>
    <property type="evidence" value="ECO:0007669"/>
    <property type="project" value="UniProtKB-KW"/>
</dbReference>
<dbReference type="PANTHER" id="PTHR43861:SF1">
    <property type="entry name" value="TRANS-ACONITATE 2-METHYLTRANSFERASE"/>
    <property type="match status" value="1"/>
</dbReference>
<name>A0A1G8MZF7_9RHOB</name>
<protein>
    <submittedName>
        <fullName evidence="4">Methyltransferase domain-containing protein</fullName>
    </submittedName>
</protein>
<keyword evidence="5" id="KW-1185">Reference proteome</keyword>
<evidence type="ECO:0000259" key="3">
    <source>
        <dbReference type="Pfam" id="PF13649"/>
    </source>
</evidence>
<keyword evidence="2 4" id="KW-0808">Transferase</keyword>
<accession>A0A1G8MZF7</accession>
<evidence type="ECO:0000256" key="1">
    <source>
        <dbReference type="ARBA" id="ARBA00022603"/>
    </source>
</evidence>
<dbReference type="OrthoDB" id="9804312at2"/>
<dbReference type="SUPFAM" id="SSF53335">
    <property type="entry name" value="S-adenosyl-L-methionine-dependent methyltransferases"/>
    <property type="match status" value="1"/>
</dbReference>
<dbReference type="Pfam" id="PF13649">
    <property type="entry name" value="Methyltransf_25"/>
    <property type="match status" value="1"/>
</dbReference>
<organism evidence="4 5">
    <name type="scientific">Aliiruegeria lutimaris</name>
    <dbReference type="NCBI Taxonomy" id="571298"/>
    <lineage>
        <taxon>Bacteria</taxon>
        <taxon>Pseudomonadati</taxon>
        <taxon>Pseudomonadota</taxon>
        <taxon>Alphaproteobacteria</taxon>
        <taxon>Rhodobacterales</taxon>
        <taxon>Roseobacteraceae</taxon>
        <taxon>Aliiruegeria</taxon>
    </lineage>
</organism>
<dbReference type="Gene3D" id="3.40.50.150">
    <property type="entry name" value="Vaccinia Virus protein VP39"/>
    <property type="match status" value="1"/>
</dbReference>
<reference evidence="4 5" key="1">
    <citation type="submission" date="2016-10" db="EMBL/GenBank/DDBJ databases">
        <authorList>
            <person name="de Groot N.N."/>
        </authorList>
    </citation>
    <scope>NUCLEOTIDE SEQUENCE [LARGE SCALE GENOMIC DNA]</scope>
    <source>
        <strain evidence="4 5">DSM 25294</strain>
    </source>
</reference>
<dbReference type="PANTHER" id="PTHR43861">
    <property type="entry name" value="TRANS-ACONITATE 2-METHYLTRANSFERASE-RELATED"/>
    <property type="match status" value="1"/>
</dbReference>
<dbReference type="EMBL" id="FNEK01000006">
    <property type="protein sequence ID" value="SDI73266.1"/>
    <property type="molecule type" value="Genomic_DNA"/>
</dbReference>
<dbReference type="CDD" id="cd02440">
    <property type="entry name" value="AdoMet_MTases"/>
    <property type="match status" value="1"/>
</dbReference>
<keyword evidence="1 4" id="KW-0489">Methyltransferase</keyword>
<dbReference type="STRING" id="571298.SAMN04488026_100698"/>
<evidence type="ECO:0000256" key="2">
    <source>
        <dbReference type="ARBA" id="ARBA00022679"/>
    </source>
</evidence>
<evidence type="ECO:0000313" key="5">
    <source>
        <dbReference type="Proteomes" id="UP000199382"/>
    </source>
</evidence>
<dbReference type="GO" id="GO:0032259">
    <property type="term" value="P:methylation"/>
    <property type="evidence" value="ECO:0007669"/>
    <property type="project" value="UniProtKB-KW"/>
</dbReference>
<feature type="domain" description="Methyltransferase" evidence="3">
    <location>
        <begin position="43"/>
        <end position="131"/>
    </location>
</feature>
<sequence length="197" mass="21580">MSDKRTLSVYDTQAGDYARLVDTGRPYPRLESFIDRLPKGGRVLDLGCGPGNWAARMIERGLEVVALDASEGMAAVAGERYGLTVRVARFDSVTEIEAYDGIWAHFSLLHAPRSAMPGHLAALHEALRCGGWFLLALKLGTGEARDGKDRFYTYYTEDEIGGLLDTAGFEIVAREHGEDVGFDGTSHDFIVLTARKP</sequence>
<dbReference type="InterPro" id="IPR041698">
    <property type="entry name" value="Methyltransf_25"/>
</dbReference>
<dbReference type="InterPro" id="IPR029063">
    <property type="entry name" value="SAM-dependent_MTases_sf"/>
</dbReference>
<dbReference type="AlphaFoldDB" id="A0A1G8MZF7"/>
<gene>
    <name evidence="4" type="ORF">SAMN04488026_100698</name>
</gene>
<proteinExistence type="predicted"/>
<evidence type="ECO:0000313" key="4">
    <source>
        <dbReference type="EMBL" id="SDI73266.1"/>
    </source>
</evidence>
<dbReference type="RefSeq" id="WP_093150608.1">
    <property type="nucleotide sequence ID" value="NZ_FNEK01000006.1"/>
</dbReference>
<dbReference type="Proteomes" id="UP000199382">
    <property type="component" value="Unassembled WGS sequence"/>
</dbReference>